<reference evidence="2 3" key="1">
    <citation type="journal article" date="2015" name="Genome Announc.">
        <title>Draft Genome Sequence of Cyanobacterium Hassallia byssoidea Strain VB512170, Isolated from Monuments in India.</title>
        <authorList>
            <person name="Singh D."/>
            <person name="Chandrababunaidu M.M."/>
            <person name="Panda A."/>
            <person name="Sen D."/>
            <person name="Bhattacharyya S."/>
            <person name="Adhikary S.P."/>
            <person name="Tripathy S."/>
        </authorList>
    </citation>
    <scope>NUCLEOTIDE SEQUENCE [LARGE SCALE GENOMIC DNA]</scope>
    <source>
        <strain evidence="2 3">VB512170</strain>
    </source>
</reference>
<sequence>MSKIPKIIHQIFFLGEAAVPENYQRYHQTVLKHHPNWEHRFWDEAQCHKFMEENYSWFLPVYDSYPHKIQRCDAIRYFILHHYGGFYIDMDIECLKPIDDLLEDFEIVLSKLVCFSNAIMGSIPGHPLWLNVFDELIKRKDNPAENTNNFFKNSMPYYVGYSTGPILLNDCVVAGQFHESNTVRVCPGYIFEPGAPMEINGKIFKGKLTSESYTIHHMTTSWLPAHHQITRVIFDIFLQPYWMFRSLRS</sequence>
<dbReference type="Pfam" id="PF04488">
    <property type="entry name" value="Gly_transf_sug"/>
    <property type="match status" value="1"/>
</dbReference>
<dbReference type="GO" id="GO:0016020">
    <property type="term" value="C:membrane"/>
    <property type="evidence" value="ECO:0007669"/>
    <property type="project" value="GOC"/>
</dbReference>
<dbReference type="EMBL" id="JTCM02000008">
    <property type="protein sequence ID" value="NEU72176.1"/>
    <property type="molecule type" value="Genomic_DNA"/>
</dbReference>
<dbReference type="PANTHER" id="PTHR32385">
    <property type="entry name" value="MANNOSYL PHOSPHORYLINOSITOL CERAMIDE SYNTHASE"/>
    <property type="match status" value="1"/>
</dbReference>
<dbReference type="RefSeq" id="WP_039753379.1">
    <property type="nucleotide sequence ID" value="NZ_JTCM02000008.1"/>
</dbReference>
<dbReference type="SUPFAM" id="SSF53448">
    <property type="entry name" value="Nucleotide-diphospho-sugar transferases"/>
    <property type="match status" value="1"/>
</dbReference>
<dbReference type="AlphaFoldDB" id="A0A846H428"/>
<dbReference type="InterPro" id="IPR051706">
    <property type="entry name" value="Glycosyltransferase_domain"/>
</dbReference>
<dbReference type="GO" id="GO:0051999">
    <property type="term" value="P:mannosyl-inositol phosphorylceramide biosynthetic process"/>
    <property type="evidence" value="ECO:0007669"/>
    <property type="project" value="TreeGrafter"/>
</dbReference>
<dbReference type="InterPro" id="IPR007577">
    <property type="entry name" value="GlycoTrfase_DXD_sugar-bd_CS"/>
</dbReference>
<dbReference type="GO" id="GO:0000030">
    <property type="term" value="F:mannosyltransferase activity"/>
    <property type="evidence" value="ECO:0007669"/>
    <property type="project" value="TreeGrafter"/>
</dbReference>
<evidence type="ECO:0000256" key="1">
    <source>
        <dbReference type="ARBA" id="ARBA00022679"/>
    </source>
</evidence>
<name>A0A846H428_9CYAN</name>
<accession>A0A846H428</accession>
<keyword evidence="3" id="KW-1185">Reference proteome</keyword>
<evidence type="ECO:0000313" key="3">
    <source>
        <dbReference type="Proteomes" id="UP000031549"/>
    </source>
</evidence>
<dbReference type="Gene3D" id="3.90.550.20">
    <property type="match status" value="1"/>
</dbReference>
<dbReference type="Proteomes" id="UP000031549">
    <property type="component" value="Unassembled WGS sequence"/>
</dbReference>
<comment type="caution">
    <text evidence="2">The sequence shown here is derived from an EMBL/GenBank/DDBJ whole genome shotgun (WGS) entry which is preliminary data.</text>
</comment>
<dbReference type="PANTHER" id="PTHR32385:SF15">
    <property type="entry name" value="INOSITOL PHOSPHOCERAMIDE MANNOSYLTRANSFERASE 1"/>
    <property type="match status" value="1"/>
</dbReference>
<dbReference type="InterPro" id="IPR029044">
    <property type="entry name" value="Nucleotide-diphossugar_trans"/>
</dbReference>
<organism evidence="2 3">
    <name type="scientific">Hassallia byssoidea VB512170</name>
    <dbReference type="NCBI Taxonomy" id="1304833"/>
    <lineage>
        <taxon>Bacteria</taxon>
        <taxon>Bacillati</taxon>
        <taxon>Cyanobacteriota</taxon>
        <taxon>Cyanophyceae</taxon>
        <taxon>Nostocales</taxon>
        <taxon>Tolypothrichaceae</taxon>
        <taxon>Hassallia</taxon>
    </lineage>
</organism>
<protein>
    <submittedName>
        <fullName evidence="2">Glycosyltransferase</fullName>
    </submittedName>
</protein>
<gene>
    <name evidence="2" type="ORF">PI95_006220</name>
</gene>
<keyword evidence="1 2" id="KW-0808">Transferase</keyword>
<evidence type="ECO:0000313" key="2">
    <source>
        <dbReference type="EMBL" id="NEU72176.1"/>
    </source>
</evidence>
<proteinExistence type="predicted"/>